<evidence type="ECO:0000256" key="4">
    <source>
        <dbReference type="ARBA" id="ARBA00022723"/>
    </source>
</evidence>
<reference evidence="8 9" key="1">
    <citation type="submission" date="2016-07" db="EMBL/GenBank/DDBJ databases">
        <title>Pervasive Adenine N6-methylation of Active Genes in Fungi.</title>
        <authorList>
            <consortium name="DOE Joint Genome Institute"/>
            <person name="Mondo S.J."/>
            <person name="Dannebaum R.O."/>
            <person name="Kuo R.C."/>
            <person name="Labutti K."/>
            <person name="Haridas S."/>
            <person name="Kuo A."/>
            <person name="Salamov A."/>
            <person name="Ahrendt S.R."/>
            <person name="Lipzen A."/>
            <person name="Sullivan W."/>
            <person name="Andreopoulos W.B."/>
            <person name="Clum A."/>
            <person name="Lindquist E."/>
            <person name="Daum C."/>
            <person name="Ramamoorthy G.K."/>
            <person name="Gryganskyi A."/>
            <person name="Culley D."/>
            <person name="Magnuson J.K."/>
            <person name="James T.Y."/>
            <person name="O'Malley M.A."/>
            <person name="Stajich J.E."/>
            <person name="Spatafora J.W."/>
            <person name="Visel A."/>
            <person name="Grigoriev I.V."/>
        </authorList>
    </citation>
    <scope>NUCLEOTIDE SEQUENCE [LARGE SCALE GENOMIC DNA]</scope>
    <source>
        <strain evidence="8 9">CBS 129021</strain>
    </source>
</reference>
<evidence type="ECO:0000256" key="5">
    <source>
        <dbReference type="ARBA" id="ARBA00023004"/>
    </source>
</evidence>
<dbReference type="PRINTS" id="PR00465">
    <property type="entry name" value="EP450IV"/>
</dbReference>
<keyword evidence="7" id="KW-1133">Transmembrane helix</keyword>
<dbReference type="RefSeq" id="XP_040720546.1">
    <property type="nucleotide sequence ID" value="XM_040862615.1"/>
</dbReference>
<organism evidence="8 9">
    <name type="scientific">Pseudomassariella vexata</name>
    <dbReference type="NCBI Taxonomy" id="1141098"/>
    <lineage>
        <taxon>Eukaryota</taxon>
        <taxon>Fungi</taxon>
        <taxon>Dikarya</taxon>
        <taxon>Ascomycota</taxon>
        <taxon>Pezizomycotina</taxon>
        <taxon>Sordariomycetes</taxon>
        <taxon>Xylariomycetidae</taxon>
        <taxon>Amphisphaeriales</taxon>
        <taxon>Pseudomassariaceae</taxon>
        <taxon>Pseudomassariella</taxon>
    </lineage>
</organism>
<gene>
    <name evidence="8" type="ORF">BCR38DRAFT_462287</name>
</gene>
<evidence type="ECO:0000256" key="1">
    <source>
        <dbReference type="ARBA" id="ARBA00001971"/>
    </source>
</evidence>
<dbReference type="GeneID" id="63778827"/>
<keyword evidence="3" id="KW-0349">Heme</keyword>
<keyword evidence="9" id="KW-1185">Reference proteome</keyword>
<dbReference type="SUPFAM" id="SSF48264">
    <property type="entry name" value="Cytochrome P450"/>
    <property type="match status" value="1"/>
</dbReference>
<dbReference type="Pfam" id="PF00067">
    <property type="entry name" value="p450"/>
    <property type="match status" value="1"/>
</dbReference>
<feature type="transmembrane region" description="Helical" evidence="7">
    <location>
        <begin position="39"/>
        <end position="61"/>
    </location>
</feature>
<proteinExistence type="inferred from homology"/>
<dbReference type="OrthoDB" id="1470350at2759"/>
<dbReference type="PANTHER" id="PTHR24305:SF166">
    <property type="entry name" value="CYTOCHROME P450 12A4, MITOCHONDRIAL-RELATED"/>
    <property type="match status" value="1"/>
</dbReference>
<keyword evidence="6" id="KW-0503">Monooxygenase</keyword>
<comment type="caution">
    <text evidence="8">The sequence shown here is derived from an EMBL/GenBank/DDBJ whole genome shotgun (WGS) entry which is preliminary data.</text>
</comment>
<dbReference type="InParanoid" id="A0A1Y2EI29"/>
<keyword evidence="5" id="KW-0408">Iron</keyword>
<accession>A0A1Y2EI29</accession>
<keyword evidence="4" id="KW-0479">Metal-binding</keyword>
<name>A0A1Y2EI29_9PEZI</name>
<dbReference type="InterPro" id="IPR036396">
    <property type="entry name" value="Cyt_P450_sf"/>
</dbReference>
<dbReference type="PRINTS" id="PR00385">
    <property type="entry name" value="P450"/>
</dbReference>
<comment type="similarity">
    <text evidence="2">Belongs to the cytochrome P450 family.</text>
</comment>
<dbReference type="InterPro" id="IPR002403">
    <property type="entry name" value="Cyt_P450_E_grp-IV"/>
</dbReference>
<sequence>MISFQSITILGLVESLIALRLVSYGFIPCRYDDRWANSLAVAVGILAINYNFMFFYSAIIYPKFFSPLRNVPQSKWHLWRLFQSRFIRQETLGQLLFAIVQETPNNGIVHLGELYTERLLLTGAKLIAELLVHKPYDFEKPENARNFMRHFLGDGLIIIEGDRHRFLRKNTVQAFGYRQVQNLYPRMWMKAMSLVDEIDNIALGREDTGLIEMMTWANKVTMDVIGIAGLGHDFDLLRNSDDPLVKSFNEITGDHMLLYFVMSMWLSFEFVQKLPWSKNTIFKDNPLNMKSICHRLIREKREALRKDPDEPVDILSNLIRTDNFFDNELADQLLTFLVAGHDTTSATLTWAALRDEIQRELATSGLFGCDGSRDFDVARLMENFPILNGVMHETLRLYPTVPVTTRVAACDTSLGEQHIPKGTEVLVSPWLINRSPKLWGGEDCVGQLFSKAEMRCLIAAMVSRFEWTLAMDAKDVIPAGAITIRPQKGLHLKIKRVFGSEIRS</sequence>
<dbReference type="GO" id="GO:0005506">
    <property type="term" value="F:iron ion binding"/>
    <property type="evidence" value="ECO:0007669"/>
    <property type="project" value="InterPro"/>
</dbReference>
<dbReference type="InterPro" id="IPR050121">
    <property type="entry name" value="Cytochrome_P450_monoxygenase"/>
</dbReference>
<keyword evidence="7" id="KW-0812">Transmembrane</keyword>
<evidence type="ECO:0000256" key="7">
    <source>
        <dbReference type="SAM" id="Phobius"/>
    </source>
</evidence>
<dbReference type="Gene3D" id="1.10.630.10">
    <property type="entry name" value="Cytochrome P450"/>
    <property type="match status" value="1"/>
</dbReference>
<evidence type="ECO:0000313" key="8">
    <source>
        <dbReference type="EMBL" id="ORY70954.1"/>
    </source>
</evidence>
<feature type="transmembrane region" description="Helical" evidence="7">
    <location>
        <begin position="6"/>
        <end position="27"/>
    </location>
</feature>
<dbReference type="InterPro" id="IPR001128">
    <property type="entry name" value="Cyt_P450"/>
</dbReference>
<dbReference type="GO" id="GO:0004497">
    <property type="term" value="F:monooxygenase activity"/>
    <property type="evidence" value="ECO:0007669"/>
    <property type="project" value="UniProtKB-KW"/>
</dbReference>
<dbReference type="EMBL" id="MCFJ01000001">
    <property type="protein sequence ID" value="ORY70954.1"/>
    <property type="molecule type" value="Genomic_DNA"/>
</dbReference>
<evidence type="ECO:0000256" key="6">
    <source>
        <dbReference type="ARBA" id="ARBA00023033"/>
    </source>
</evidence>
<keyword evidence="6" id="KW-0560">Oxidoreductase</keyword>
<dbReference type="Proteomes" id="UP000193689">
    <property type="component" value="Unassembled WGS sequence"/>
</dbReference>
<evidence type="ECO:0000313" key="9">
    <source>
        <dbReference type="Proteomes" id="UP000193689"/>
    </source>
</evidence>
<dbReference type="AlphaFoldDB" id="A0A1Y2EI29"/>
<dbReference type="GO" id="GO:0016705">
    <property type="term" value="F:oxidoreductase activity, acting on paired donors, with incorporation or reduction of molecular oxygen"/>
    <property type="evidence" value="ECO:0007669"/>
    <property type="project" value="InterPro"/>
</dbReference>
<dbReference type="STRING" id="1141098.A0A1Y2EI29"/>
<comment type="cofactor">
    <cofactor evidence="1">
        <name>heme</name>
        <dbReference type="ChEBI" id="CHEBI:30413"/>
    </cofactor>
</comment>
<dbReference type="FunCoup" id="A0A1Y2EI29">
    <property type="interactions" value="1454"/>
</dbReference>
<evidence type="ECO:0000256" key="3">
    <source>
        <dbReference type="ARBA" id="ARBA00022617"/>
    </source>
</evidence>
<dbReference type="PANTHER" id="PTHR24305">
    <property type="entry name" value="CYTOCHROME P450"/>
    <property type="match status" value="1"/>
</dbReference>
<evidence type="ECO:0000256" key="2">
    <source>
        <dbReference type="ARBA" id="ARBA00010617"/>
    </source>
</evidence>
<dbReference type="GO" id="GO:0020037">
    <property type="term" value="F:heme binding"/>
    <property type="evidence" value="ECO:0007669"/>
    <property type="project" value="InterPro"/>
</dbReference>
<keyword evidence="7" id="KW-0472">Membrane</keyword>
<protein>
    <submittedName>
        <fullName evidence="8">Cytochrome P450</fullName>
    </submittedName>
</protein>